<dbReference type="Proteomes" id="UP001162992">
    <property type="component" value="Chromosome 1"/>
</dbReference>
<protein>
    <submittedName>
        <fullName evidence="1">Uncharacterized protein</fullName>
    </submittedName>
</protein>
<reference evidence="2" key="1">
    <citation type="journal article" date="2024" name="Proc. Natl. Acad. Sci. U.S.A.">
        <title>Extraordinary preservation of gene collinearity over three hundred million years revealed in homosporous lycophytes.</title>
        <authorList>
            <person name="Li C."/>
            <person name="Wickell D."/>
            <person name="Kuo L.Y."/>
            <person name="Chen X."/>
            <person name="Nie B."/>
            <person name="Liao X."/>
            <person name="Peng D."/>
            <person name="Ji J."/>
            <person name="Jenkins J."/>
            <person name="Williams M."/>
            <person name="Shu S."/>
            <person name="Plott C."/>
            <person name="Barry K."/>
            <person name="Rajasekar S."/>
            <person name="Grimwood J."/>
            <person name="Han X."/>
            <person name="Sun S."/>
            <person name="Hou Z."/>
            <person name="He W."/>
            <person name="Dai G."/>
            <person name="Sun C."/>
            <person name="Schmutz J."/>
            <person name="Leebens-Mack J.H."/>
            <person name="Li F.W."/>
            <person name="Wang L."/>
        </authorList>
    </citation>
    <scope>NUCLEOTIDE SEQUENCE [LARGE SCALE GENOMIC DNA]</scope>
    <source>
        <strain evidence="2">cv. PW_Plant_1</strain>
    </source>
</reference>
<accession>A0ACC2EPC9</accession>
<sequence>MSLALSTNSCVVCQVTRFKCGGFSVGASMNHCMVDGLAASEFLISLGEIARGLPISIQPVLDRTLLKARDPIQIEFPHSEFAEIQTFQQANGTTQTSADDIVFSHVCFDSKTLSLLKKQILDEGIVKKCSSFEVLTACIWRTRTKALHMASSQMTKLLFAVDGRSRFCPPLPKGFHGNGIVFTCAMTSAGELANRKLSYAVGLVQEAIVMINDKYMRSAIDYFEQTRVRPSMTATLIITSWCRLPFLKADFGWGESIHYCPVGLPQPEVAVFLADDKNSGVKVFLGLPSFAWNNIKSLLL</sequence>
<evidence type="ECO:0000313" key="2">
    <source>
        <dbReference type="Proteomes" id="UP001162992"/>
    </source>
</evidence>
<organism evidence="1 2">
    <name type="scientific">Diphasiastrum complanatum</name>
    <name type="common">Issler's clubmoss</name>
    <name type="synonym">Lycopodium complanatum</name>
    <dbReference type="NCBI Taxonomy" id="34168"/>
    <lineage>
        <taxon>Eukaryota</taxon>
        <taxon>Viridiplantae</taxon>
        <taxon>Streptophyta</taxon>
        <taxon>Embryophyta</taxon>
        <taxon>Tracheophyta</taxon>
        <taxon>Lycopodiopsida</taxon>
        <taxon>Lycopodiales</taxon>
        <taxon>Lycopodiaceae</taxon>
        <taxon>Lycopodioideae</taxon>
        <taxon>Diphasiastrum</taxon>
    </lineage>
</organism>
<comment type="caution">
    <text evidence="1">The sequence shown here is derived from an EMBL/GenBank/DDBJ whole genome shotgun (WGS) entry which is preliminary data.</text>
</comment>
<evidence type="ECO:0000313" key="1">
    <source>
        <dbReference type="EMBL" id="KAJ7568303.1"/>
    </source>
</evidence>
<gene>
    <name evidence="1" type="ORF">O6H91_01G026900</name>
</gene>
<keyword evidence="2" id="KW-1185">Reference proteome</keyword>
<name>A0ACC2EPC9_DIPCM</name>
<dbReference type="EMBL" id="CM055092">
    <property type="protein sequence ID" value="KAJ7568303.1"/>
    <property type="molecule type" value="Genomic_DNA"/>
</dbReference>
<proteinExistence type="predicted"/>